<dbReference type="CDD" id="cd19086">
    <property type="entry name" value="AKR_AKR11C1"/>
    <property type="match status" value="1"/>
</dbReference>
<dbReference type="Proteomes" id="UP001267290">
    <property type="component" value="Unassembled WGS sequence"/>
</dbReference>
<organism evidence="2 3">
    <name type="scientific">Paenibacillus qinlingensis</name>
    <dbReference type="NCBI Taxonomy" id="1837343"/>
    <lineage>
        <taxon>Bacteria</taxon>
        <taxon>Bacillati</taxon>
        <taxon>Bacillota</taxon>
        <taxon>Bacilli</taxon>
        <taxon>Bacillales</taxon>
        <taxon>Paenibacillaceae</taxon>
        <taxon>Paenibacillus</taxon>
    </lineage>
</organism>
<proteinExistence type="predicted"/>
<dbReference type="InterPro" id="IPR036812">
    <property type="entry name" value="NAD(P)_OxRdtase_dom_sf"/>
</dbReference>
<dbReference type="InterPro" id="IPR023210">
    <property type="entry name" value="NADP_OxRdtase_dom"/>
</dbReference>
<dbReference type="EMBL" id="JAVDSB010000001">
    <property type="protein sequence ID" value="MDR6550443.1"/>
    <property type="molecule type" value="Genomic_DNA"/>
</dbReference>
<reference evidence="2 3" key="1">
    <citation type="submission" date="2023-07" db="EMBL/GenBank/DDBJ databases">
        <title>Sorghum-associated microbial communities from plants grown in Nebraska, USA.</title>
        <authorList>
            <person name="Schachtman D."/>
        </authorList>
    </citation>
    <scope>NUCLEOTIDE SEQUENCE [LARGE SCALE GENOMIC DNA]</scope>
    <source>
        <strain evidence="2 3">CC258</strain>
    </source>
</reference>
<evidence type="ECO:0000259" key="1">
    <source>
        <dbReference type="Pfam" id="PF00248"/>
    </source>
</evidence>
<feature type="domain" description="NADP-dependent oxidoreductase" evidence="1">
    <location>
        <begin position="22"/>
        <end position="322"/>
    </location>
</feature>
<accession>A0ABU1NSI8</accession>
<dbReference type="RefSeq" id="WP_310225094.1">
    <property type="nucleotide sequence ID" value="NZ_JAVDSB010000001.1"/>
</dbReference>
<sequence>MTNINATVPLSVLPRSGEKVSRLGFGAMGLSGMFGSQDDDYMVRSILMSLEKGINFIDTARAYGRSEELVGKAIKQWRGDKPFIATKAEAMAGGGGRKHPGAAWHEPHRVEEAFPPGSIRASLEKSLQELQLECVDLLQLHKYWPIWDRTDYWMEELLRLKEEGKTRFVGISAIDHRHDLTLSLIRSGHIDFLQALFNIFDSTALDAVIPECQEHDVAFIARIILDEGGLTGFLRQDTVFNEGDFRRSYFDVLPRETYMSKVDALRSYVPEHAGSLAELAIRFALQDPGVTVAITSMQVHEYAEQNIAASQQPPLANQVYEELCYQHRWIRNFYHARRYL</sequence>
<dbReference type="InterPro" id="IPR053135">
    <property type="entry name" value="AKR2_Oxidoreductase"/>
</dbReference>
<dbReference type="SUPFAM" id="SSF51430">
    <property type="entry name" value="NAD(P)-linked oxidoreductase"/>
    <property type="match status" value="1"/>
</dbReference>
<dbReference type="PANTHER" id="PTHR43312">
    <property type="entry name" value="D-THREO-ALDOSE 1-DEHYDROGENASE"/>
    <property type="match status" value="1"/>
</dbReference>
<keyword evidence="3" id="KW-1185">Reference proteome</keyword>
<dbReference type="Pfam" id="PF00248">
    <property type="entry name" value="Aldo_ket_red"/>
    <property type="match status" value="1"/>
</dbReference>
<gene>
    <name evidence="2" type="ORF">J2736_001626</name>
</gene>
<dbReference type="PANTHER" id="PTHR43312:SF1">
    <property type="entry name" value="NADP-DEPENDENT OXIDOREDUCTASE DOMAIN-CONTAINING PROTEIN"/>
    <property type="match status" value="1"/>
</dbReference>
<name>A0ABU1NSI8_9BACL</name>
<dbReference type="Gene3D" id="3.20.20.100">
    <property type="entry name" value="NADP-dependent oxidoreductase domain"/>
    <property type="match status" value="1"/>
</dbReference>
<protein>
    <submittedName>
        <fullName evidence="2">Aryl-alcohol dehydrogenase-like predicted oxidoreductase</fullName>
    </submittedName>
</protein>
<evidence type="ECO:0000313" key="3">
    <source>
        <dbReference type="Proteomes" id="UP001267290"/>
    </source>
</evidence>
<comment type="caution">
    <text evidence="2">The sequence shown here is derived from an EMBL/GenBank/DDBJ whole genome shotgun (WGS) entry which is preliminary data.</text>
</comment>
<evidence type="ECO:0000313" key="2">
    <source>
        <dbReference type="EMBL" id="MDR6550443.1"/>
    </source>
</evidence>